<name>A0A3N7FMM0_POPTR</name>
<dbReference type="AlphaFoldDB" id="A0A3N7FMM0"/>
<evidence type="ECO:0000313" key="2">
    <source>
        <dbReference type="EMBL" id="RQO96619.1"/>
    </source>
</evidence>
<keyword evidence="1" id="KW-1133">Transmembrane helix</keyword>
<gene>
    <name evidence="2" type="ORF">POPTR_010G128950</name>
</gene>
<dbReference type="Proteomes" id="UP000006729">
    <property type="component" value="Chromosome 10"/>
</dbReference>
<sequence length="86" mass="9680">MDITGTDLAVSILFTFQSLILAELGLKLGVKSAFVLCIFHILLARKSKRKWGPKPGSEVVFFYYESCVFRTSPVTFCKTIRATADW</sequence>
<reference evidence="2 3" key="1">
    <citation type="journal article" date="2006" name="Science">
        <title>The genome of black cottonwood, Populus trichocarpa (Torr. &amp; Gray).</title>
        <authorList>
            <person name="Tuskan G.A."/>
            <person name="Difazio S."/>
            <person name="Jansson S."/>
            <person name="Bohlmann J."/>
            <person name="Grigoriev I."/>
            <person name="Hellsten U."/>
            <person name="Putnam N."/>
            <person name="Ralph S."/>
            <person name="Rombauts S."/>
            <person name="Salamov A."/>
            <person name="Schein J."/>
            <person name="Sterck L."/>
            <person name="Aerts A."/>
            <person name="Bhalerao R.R."/>
            <person name="Bhalerao R.P."/>
            <person name="Blaudez D."/>
            <person name="Boerjan W."/>
            <person name="Brun A."/>
            <person name="Brunner A."/>
            <person name="Busov V."/>
            <person name="Campbell M."/>
            <person name="Carlson J."/>
            <person name="Chalot M."/>
            <person name="Chapman J."/>
            <person name="Chen G.L."/>
            <person name="Cooper D."/>
            <person name="Coutinho P.M."/>
            <person name="Couturier J."/>
            <person name="Covert S."/>
            <person name="Cronk Q."/>
            <person name="Cunningham R."/>
            <person name="Davis J."/>
            <person name="Degroeve S."/>
            <person name="Dejardin A."/>
            <person name="Depamphilis C."/>
            <person name="Detter J."/>
            <person name="Dirks B."/>
            <person name="Dubchak I."/>
            <person name="Duplessis S."/>
            <person name="Ehlting J."/>
            <person name="Ellis B."/>
            <person name="Gendler K."/>
            <person name="Goodstein D."/>
            <person name="Gribskov M."/>
            <person name="Grimwood J."/>
            <person name="Groover A."/>
            <person name="Gunter L."/>
            <person name="Hamberger B."/>
            <person name="Heinze B."/>
            <person name="Helariutta Y."/>
            <person name="Henrissat B."/>
            <person name="Holligan D."/>
            <person name="Holt R."/>
            <person name="Huang W."/>
            <person name="Islam-Faridi N."/>
            <person name="Jones S."/>
            <person name="Jones-Rhoades M."/>
            <person name="Jorgensen R."/>
            <person name="Joshi C."/>
            <person name="Kangasjarvi J."/>
            <person name="Karlsson J."/>
            <person name="Kelleher C."/>
            <person name="Kirkpatrick R."/>
            <person name="Kirst M."/>
            <person name="Kohler A."/>
            <person name="Kalluri U."/>
            <person name="Larimer F."/>
            <person name="Leebens-Mack J."/>
            <person name="Leple J.C."/>
            <person name="Locascio P."/>
            <person name="Lou Y."/>
            <person name="Lucas S."/>
            <person name="Martin F."/>
            <person name="Montanini B."/>
            <person name="Napoli C."/>
            <person name="Nelson D.R."/>
            <person name="Nelson C."/>
            <person name="Nieminen K."/>
            <person name="Nilsson O."/>
            <person name="Pereda V."/>
            <person name="Peter G."/>
            <person name="Philippe R."/>
            <person name="Pilate G."/>
            <person name="Poliakov A."/>
            <person name="Razumovskaya J."/>
            <person name="Richardson P."/>
            <person name="Rinaldi C."/>
            <person name="Ritland K."/>
            <person name="Rouze P."/>
            <person name="Ryaboy D."/>
            <person name="Schmutz J."/>
            <person name="Schrader J."/>
            <person name="Segerman B."/>
            <person name="Shin H."/>
            <person name="Siddiqui A."/>
            <person name="Sterky F."/>
            <person name="Terry A."/>
            <person name="Tsai C.J."/>
            <person name="Uberbacher E."/>
            <person name="Unneberg P."/>
            <person name="Vahala J."/>
            <person name="Wall K."/>
            <person name="Wessler S."/>
            <person name="Yang G."/>
            <person name="Yin T."/>
            <person name="Douglas C."/>
            <person name="Marra M."/>
            <person name="Sandberg G."/>
            <person name="Van de Peer Y."/>
            <person name="Rokhsar D."/>
        </authorList>
    </citation>
    <scope>NUCLEOTIDE SEQUENCE [LARGE SCALE GENOMIC DNA]</scope>
    <source>
        <strain evidence="3">cv. Nisqually</strain>
    </source>
</reference>
<keyword evidence="3" id="KW-1185">Reference proteome</keyword>
<keyword evidence="1" id="KW-0472">Membrane</keyword>
<dbReference type="EMBL" id="CM009299">
    <property type="protein sequence ID" value="RQO96619.1"/>
    <property type="molecule type" value="Genomic_DNA"/>
</dbReference>
<keyword evidence="1" id="KW-0812">Transmembrane</keyword>
<dbReference type="InParanoid" id="A0A3N7FMM0"/>
<evidence type="ECO:0000256" key="1">
    <source>
        <dbReference type="SAM" id="Phobius"/>
    </source>
</evidence>
<feature type="transmembrane region" description="Helical" evidence="1">
    <location>
        <begin position="24"/>
        <end position="44"/>
    </location>
</feature>
<accession>A0A3N7FMM0</accession>
<protein>
    <submittedName>
        <fullName evidence="2">Uncharacterized protein</fullName>
    </submittedName>
</protein>
<proteinExistence type="predicted"/>
<evidence type="ECO:0000313" key="3">
    <source>
        <dbReference type="Proteomes" id="UP000006729"/>
    </source>
</evidence>
<organism evidence="2 3">
    <name type="scientific">Populus trichocarpa</name>
    <name type="common">Western balsam poplar</name>
    <name type="synonym">Populus balsamifera subsp. trichocarpa</name>
    <dbReference type="NCBI Taxonomy" id="3694"/>
    <lineage>
        <taxon>Eukaryota</taxon>
        <taxon>Viridiplantae</taxon>
        <taxon>Streptophyta</taxon>
        <taxon>Embryophyta</taxon>
        <taxon>Tracheophyta</taxon>
        <taxon>Spermatophyta</taxon>
        <taxon>Magnoliopsida</taxon>
        <taxon>eudicotyledons</taxon>
        <taxon>Gunneridae</taxon>
        <taxon>Pentapetalae</taxon>
        <taxon>rosids</taxon>
        <taxon>fabids</taxon>
        <taxon>Malpighiales</taxon>
        <taxon>Salicaceae</taxon>
        <taxon>Saliceae</taxon>
        <taxon>Populus</taxon>
    </lineage>
</organism>